<reference evidence="3" key="1">
    <citation type="submission" date="2020-05" db="EMBL/GenBank/DDBJ databases">
        <authorList>
            <person name="Chiriac C."/>
            <person name="Salcher M."/>
            <person name="Ghai R."/>
            <person name="Kavagutti S V."/>
        </authorList>
    </citation>
    <scope>NUCLEOTIDE SEQUENCE</scope>
</reference>
<dbReference type="EMBL" id="CAEZVZ010000001">
    <property type="protein sequence ID" value="CAB4635240.1"/>
    <property type="molecule type" value="Genomic_DNA"/>
</dbReference>
<dbReference type="InterPro" id="IPR017853">
    <property type="entry name" value="GH"/>
</dbReference>
<proteinExistence type="inferred from homology"/>
<evidence type="ECO:0000256" key="2">
    <source>
        <dbReference type="SAM" id="MobiDB-lite"/>
    </source>
</evidence>
<dbReference type="PANTHER" id="PTHR34135">
    <property type="entry name" value="LYSOZYME"/>
    <property type="match status" value="1"/>
</dbReference>
<accession>A0A6J6JE76</accession>
<dbReference type="GO" id="GO:0003796">
    <property type="term" value="F:lysozyme activity"/>
    <property type="evidence" value="ECO:0007669"/>
    <property type="project" value="InterPro"/>
</dbReference>
<gene>
    <name evidence="3" type="ORF">UFOPK2162_00012</name>
</gene>
<dbReference type="Gene3D" id="3.20.20.80">
    <property type="entry name" value="Glycosidases"/>
    <property type="match status" value="1"/>
</dbReference>
<dbReference type="Pfam" id="PF01183">
    <property type="entry name" value="Glyco_hydro_25"/>
    <property type="match status" value="1"/>
</dbReference>
<protein>
    <submittedName>
        <fullName evidence="3">Unannotated protein</fullName>
    </submittedName>
</protein>
<dbReference type="SUPFAM" id="SSF51445">
    <property type="entry name" value="(Trans)glycosidases"/>
    <property type="match status" value="1"/>
</dbReference>
<name>A0A6J6JE76_9ZZZZ</name>
<evidence type="ECO:0000313" key="3">
    <source>
        <dbReference type="EMBL" id="CAB4635240.1"/>
    </source>
</evidence>
<dbReference type="GO" id="GO:0016998">
    <property type="term" value="P:cell wall macromolecule catabolic process"/>
    <property type="evidence" value="ECO:0007669"/>
    <property type="project" value="InterPro"/>
</dbReference>
<dbReference type="InterPro" id="IPR002053">
    <property type="entry name" value="Glyco_hydro_25"/>
</dbReference>
<dbReference type="AlphaFoldDB" id="A0A6J6JE76"/>
<feature type="region of interest" description="Disordered" evidence="2">
    <location>
        <begin position="507"/>
        <end position="538"/>
    </location>
</feature>
<evidence type="ECO:0000256" key="1">
    <source>
        <dbReference type="ARBA" id="ARBA00010646"/>
    </source>
</evidence>
<dbReference type="GO" id="GO:0016052">
    <property type="term" value="P:carbohydrate catabolic process"/>
    <property type="evidence" value="ECO:0007669"/>
    <property type="project" value="TreeGrafter"/>
</dbReference>
<sequence length="538" mass="58730">MKRLVIALSLTLTAGLLYATPTYAAGASLSMSLNQTPGRSEPIVTLYGQLKPAKASIPVTVQIYLKGKWQDTRFISKTAKVGTWRVVAVATALNATMKYRAKANIAGKTVYSTAKEIVIKPVPQMVDGVSHVIDPLGPGGRIHGTDVSRWQHPNDQPINFVKKYKAGMRFVMIKASDTRDEADALALKYVIMDRSAAQAAGIFTGFYHYAVTPDSKDPEVIKTDAATQAQKVIWRLAELGGYNEMDLPYALDLENNCVRYDKSGCVKYASKQAVTLWAKTFLRIVKEKTGRTPILYSYPAFLENAMVRDAELATYPLWLAQYQIDPADPLAQPGLKPGGCYVHSWTSANCSSQWIIWQYSSCGIAPKYGVPGNRLDLNVFRGTQDEFLALATGTWKPSANDFMPKNESSTMTIKSVNAVSTDKNATVKVEVFRPTGLPVVTGTVRFYPNPTNRPENMLVQTVVRSTSGAWTLTINGLPAGTWPGEIGFVDATGTHAKVRVPIEFTIAQGPEPTPTPSPTAKPAKPKPTTDSCAKQIKN</sequence>
<feature type="compositionally biased region" description="Low complexity" evidence="2">
    <location>
        <begin position="520"/>
        <end position="529"/>
    </location>
</feature>
<dbReference type="PROSITE" id="PS51904">
    <property type="entry name" value="GLYCOSYL_HYDROL_F25_2"/>
    <property type="match status" value="1"/>
</dbReference>
<organism evidence="3">
    <name type="scientific">freshwater metagenome</name>
    <dbReference type="NCBI Taxonomy" id="449393"/>
    <lineage>
        <taxon>unclassified sequences</taxon>
        <taxon>metagenomes</taxon>
        <taxon>ecological metagenomes</taxon>
    </lineage>
</organism>
<comment type="similarity">
    <text evidence="1">Belongs to the glycosyl hydrolase 25 family.</text>
</comment>
<dbReference type="GO" id="GO:0009253">
    <property type="term" value="P:peptidoglycan catabolic process"/>
    <property type="evidence" value="ECO:0007669"/>
    <property type="project" value="InterPro"/>
</dbReference>
<dbReference type="PANTHER" id="PTHR34135:SF2">
    <property type="entry name" value="LYSOZYME"/>
    <property type="match status" value="1"/>
</dbReference>